<keyword evidence="2" id="KW-0732">Signal</keyword>
<sequence length="225" mass="26099">MKLLIKSSLLLLLGLLLQSGAAQAQVRVSVNVGPPAWGPAVGSGVEYYYIPEIDGYYDLYTQQYVYLDPYGYWVSTPYLPSYYASYDPRFFHPVVINYVGRQPWGYIRDHRAYCNQRGWQLGRYYGNNGYYGNGRRGSYAPAPSYRQAPGRYDSSPYNNRGYARSNDFEPSNRGNYSHDDRHDRDNYRRDERSNWDNRNNAGRNNRGFEGSRDERSVPISRGRGR</sequence>
<dbReference type="EMBL" id="CP095061">
    <property type="protein sequence ID" value="UOQ66014.1"/>
    <property type="molecule type" value="Genomic_DNA"/>
</dbReference>
<dbReference type="RefSeq" id="WP_245119993.1">
    <property type="nucleotide sequence ID" value="NZ_CP095061.1"/>
</dbReference>
<feature type="compositionally biased region" description="Low complexity" evidence="1">
    <location>
        <begin position="197"/>
        <end position="207"/>
    </location>
</feature>
<feature type="compositionally biased region" description="Basic and acidic residues" evidence="1">
    <location>
        <begin position="176"/>
        <end position="195"/>
    </location>
</feature>
<evidence type="ECO:0000313" key="4">
    <source>
        <dbReference type="Proteomes" id="UP000830401"/>
    </source>
</evidence>
<feature type="signal peptide" evidence="2">
    <location>
        <begin position="1"/>
        <end position="24"/>
    </location>
</feature>
<dbReference type="Proteomes" id="UP000830401">
    <property type="component" value="Chromosome"/>
</dbReference>
<organism evidence="3 4">
    <name type="scientific">Hymenobacter volaticus</name>
    <dbReference type="NCBI Taxonomy" id="2932254"/>
    <lineage>
        <taxon>Bacteria</taxon>
        <taxon>Pseudomonadati</taxon>
        <taxon>Bacteroidota</taxon>
        <taxon>Cytophagia</taxon>
        <taxon>Cytophagales</taxon>
        <taxon>Hymenobacteraceae</taxon>
        <taxon>Hymenobacter</taxon>
    </lineage>
</organism>
<evidence type="ECO:0008006" key="5">
    <source>
        <dbReference type="Google" id="ProtNLM"/>
    </source>
</evidence>
<feature type="chain" id="PRO_5046800223" description="DUF3300 domain-containing protein" evidence="2">
    <location>
        <begin position="25"/>
        <end position="225"/>
    </location>
</feature>
<gene>
    <name evidence="3" type="ORF">MUN86_21280</name>
</gene>
<keyword evidence="4" id="KW-1185">Reference proteome</keyword>
<reference evidence="3" key="1">
    <citation type="submission" date="2022-04" db="EMBL/GenBank/DDBJ databases">
        <title>Hymenobacter sp. isolated from the air.</title>
        <authorList>
            <person name="Won M."/>
            <person name="Lee C.-M."/>
            <person name="Woen H.-Y."/>
            <person name="Kwon S.-W."/>
        </authorList>
    </citation>
    <scope>NUCLEOTIDE SEQUENCE</scope>
    <source>
        <strain evidence="3">5420S-77</strain>
    </source>
</reference>
<name>A0ABY4G543_9BACT</name>
<proteinExistence type="predicted"/>
<protein>
    <recommendedName>
        <fullName evidence="5">DUF3300 domain-containing protein</fullName>
    </recommendedName>
</protein>
<feature type="region of interest" description="Disordered" evidence="1">
    <location>
        <begin position="141"/>
        <end position="225"/>
    </location>
</feature>
<accession>A0ABY4G543</accession>
<evidence type="ECO:0000256" key="1">
    <source>
        <dbReference type="SAM" id="MobiDB-lite"/>
    </source>
</evidence>
<evidence type="ECO:0000313" key="3">
    <source>
        <dbReference type="EMBL" id="UOQ66014.1"/>
    </source>
</evidence>
<evidence type="ECO:0000256" key="2">
    <source>
        <dbReference type="SAM" id="SignalP"/>
    </source>
</evidence>